<protein>
    <submittedName>
        <fullName evidence="2">Uncharacterized protein</fullName>
    </submittedName>
</protein>
<name>A0ABQ9U4H9_SAGOE</name>
<reference evidence="2 3" key="1">
    <citation type="submission" date="2023-05" db="EMBL/GenBank/DDBJ databases">
        <title>B98-5 Cell Line De Novo Hybrid Assembly: An Optical Mapping Approach.</title>
        <authorList>
            <person name="Kananen K."/>
            <person name="Auerbach J.A."/>
            <person name="Kautto E."/>
            <person name="Blachly J.S."/>
        </authorList>
    </citation>
    <scope>NUCLEOTIDE SEQUENCE [LARGE SCALE GENOMIC DNA]</scope>
    <source>
        <strain evidence="2">B95-8</strain>
        <tissue evidence="2">Cell line</tissue>
    </source>
</reference>
<sequence>MRAFQRSLGRLPALPPPCWRPPDAPSLPRLCSLAGGSGAALDHFQVPRTGAAGGRVQSPPGGAHVASTLVLGWRFPFSALGHKVLKARWKHNSGEVGSAIQLPRNQGLRRRARARTSS</sequence>
<keyword evidence="3" id="KW-1185">Reference proteome</keyword>
<proteinExistence type="predicted"/>
<feature type="compositionally biased region" description="Basic residues" evidence="1">
    <location>
        <begin position="107"/>
        <end position="118"/>
    </location>
</feature>
<evidence type="ECO:0000313" key="3">
    <source>
        <dbReference type="Proteomes" id="UP001266305"/>
    </source>
</evidence>
<dbReference type="EMBL" id="JASSZA010000015">
    <property type="protein sequence ID" value="KAK2091970.1"/>
    <property type="molecule type" value="Genomic_DNA"/>
</dbReference>
<dbReference type="Proteomes" id="UP001266305">
    <property type="component" value="Unassembled WGS sequence"/>
</dbReference>
<feature type="region of interest" description="Disordered" evidence="1">
    <location>
        <begin position="95"/>
        <end position="118"/>
    </location>
</feature>
<comment type="caution">
    <text evidence="2">The sequence shown here is derived from an EMBL/GenBank/DDBJ whole genome shotgun (WGS) entry which is preliminary data.</text>
</comment>
<evidence type="ECO:0000313" key="2">
    <source>
        <dbReference type="EMBL" id="KAK2091970.1"/>
    </source>
</evidence>
<evidence type="ECO:0000256" key="1">
    <source>
        <dbReference type="SAM" id="MobiDB-lite"/>
    </source>
</evidence>
<accession>A0ABQ9U4H9</accession>
<organism evidence="2 3">
    <name type="scientific">Saguinus oedipus</name>
    <name type="common">Cotton-top tamarin</name>
    <name type="synonym">Oedipomidas oedipus</name>
    <dbReference type="NCBI Taxonomy" id="9490"/>
    <lineage>
        <taxon>Eukaryota</taxon>
        <taxon>Metazoa</taxon>
        <taxon>Chordata</taxon>
        <taxon>Craniata</taxon>
        <taxon>Vertebrata</taxon>
        <taxon>Euteleostomi</taxon>
        <taxon>Mammalia</taxon>
        <taxon>Eutheria</taxon>
        <taxon>Euarchontoglires</taxon>
        <taxon>Primates</taxon>
        <taxon>Haplorrhini</taxon>
        <taxon>Platyrrhini</taxon>
        <taxon>Cebidae</taxon>
        <taxon>Callitrichinae</taxon>
        <taxon>Saguinus</taxon>
    </lineage>
</organism>
<gene>
    <name evidence="2" type="ORF">P7K49_028498</name>
</gene>